<dbReference type="PANTHER" id="PTHR43156">
    <property type="entry name" value="STAGE II SPORULATION PROTEIN E-RELATED"/>
    <property type="match status" value="1"/>
</dbReference>
<dbReference type="SMART" id="SM00086">
    <property type="entry name" value="PAC"/>
    <property type="match status" value="1"/>
</dbReference>
<dbReference type="Pfam" id="PF13188">
    <property type="entry name" value="PAS_8"/>
    <property type="match status" value="1"/>
</dbReference>
<organism evidence="5 6">
    <name type="scientific">Actinomycetospora corticicola</name>
    <dbReference type="NCBI Taxonomy" id="663602"/>
    <lineage>
        <taxon>Bacteria</taxon>
        <taxon>Bacillati</taxon>
        <taxon>Actinomycetota</taxon>
        <taxon>Actinomycetes</taxon>
        <taxon>Pseudonocardiales</taxon>
        <taxon>Pseudonocardiaceae</taxon>
        <taxon>Actinomycetospora</taxon>
    </lineage>
</organism>
<dbReference type="Proteomes" id="UP000535890">
    <property type="component" value="Unassembled WGS sequence"/>
</dbReference>
<dbReference type="InterPro" id="IPR001932">
    <property type="entry name" value="PPM-type_phosphatase-like_dom"/>
</dbReference>
<dbReference type="PANTHER" id="PTHR43156:SF2">
    <property type="entry name" value="STAGE II SPORULATION PROTEIN E"/>
    <property type="match status" value="1"/>
</dbReference>
<dbReference type="InterPro" id="IPR000014">
    <property type="entry name" value="PAS"/>
</dbReference>
<dbReference type="SMART" id="SM00065">
    <property type="entry name" value="GAF"/>
    <property type="match status" value="1"/>
</dbReference>
<dbReference type="InterPro" id="IPR001610">
    <property type="entry name" value="PAC"/>
</dbReference>
<dbReference type="InterPro" id="IPR035965">
    <property type="entry name" value="PAS-like_dom_sf"/>
</dbReference>
<dbReference type="RefSeq" id="WP_179796649.1">
    <property type="nucleotide sequence ID" value="NZ_BAABHP010000001.1"/>
</dbReference>
<accession>A0A7Y9E147</accession>
<dbReference type="InterPro" id="IPR029016">
    <property type="entry name" value="GAF-like_dom_sf"/>
</dbReference>
<dbReference type="GO" id="GO:0016791">
    <property type="term" value="F:phosphatase activity"/>
    <property type="evidence" value="ECO:0007669"/>
    <property type="project" value="TreeGrafter"/>
</dbReference>
<dbReference type="Pfam" id="PF13426">
    <property type="entry name" value="PAS_9"/>
    <property type="match status" value="1"/>
</dbReference>
<dbReference type="SMART" id="SM00331">
    <property type="entry name" value="PP2C_SIG"/>
    <property type="match status" value="1"/>
</dbReference>
<dbReference type="Gene3D" id="3.30.450.40">
    <property type="match status" value="1"/>
</dbReference>
<dbReference type="Pfam" id="PF01590">
    <property type="entry name" value="GAF"/>
    <property type="match status" value="1"/>
</dbReference>
<dbReference type="InterPro" id="IPR036457">
    <property type="entry name" value="PPM-type-like_dom_sf"/>
</dbReference>
<dbReference type="InterPro" id="IPR003018">
    <property type="entry name" value="GAF"/>
</dbReference>
<evidence type="ECO:0000259" key="4">
    <source>
        <dbReference type="PROSITE" id="PS50113"/>
    </source>
</evidence>
<dbReference type="NCBIfam" id="TIGR00229">
    <property type="entry name" value="sensory_box"/>
    <property type="match status" value="1"/>
</dbReference>
<feature type="domain" description="PAS" evidence="3">
    <location>
        <begin position="253"/>
        <end position="299"/>
    </location>
</feature>
<dbReference type="Gene3D" id="3.60.40.10">
    <property type="entry name" value="PPM-type phosphatase domain"/>
    <property type="match status" value="1"/>
</dbReference>
<gene>
    <name evidence="5" type="ORF">BJ983_005421</name>
</gene>
<dbReference type="PROSITE" id="PS50112">
    <property type="entry name" value="PAS"/>
    <property type="match status" value="1"/>
</dbReference>
<evidence type="ECO:0000256" key="1">
    <source>
        <dbReference type="ARBA" id="ARBA00022801"/>
    </source>
</evidence>
<feature type="domain" description="PAC" evidence="4">
    <location>
        <begin position="300"/>
        <end position="354"/>
    </location>
</feature>
<dbReference type="SUPFAM" id="SSF55785">
    <property type="entry name" value="PYP-like sensor domain (PAS domain)"/>
    <property type="match status" value="1"/>
</dbReference>
<sequence>MTGRSNGDGHADDGAAVTSGRHRRTHDTVVTGGVGIEHVETADGAQWGPAADAPDDVHRGADPGMAQEAARVRDSLASDVDGGGDLPQVLHTAPAAVALIDLDAGTVTYANGSAQDLTGGKAQLPLDIDAWSEAAGLTDLSGRPMRDTASPLSRVAQGMPVSGEPVAVADAARRGSEATPEEREEAEGRLLWVTGFPLSEAEDDERRRLALVVFLQLSGAGAQRHLEMMRDRAVVATELSFTISDPDRQQNPLVWVNPAFTRLTGYDLDEVLGRNCRFLQGPNTDPTSISRIRSALADERPITEVLLNYRRDGTAFWNQVSISPVFDGGGRVVNFVGVQADVTERVMVENERRAALAAAEETREQLRLLTDSTAAMTASLDSGGAARALARIVVPALADYCCVDLLDEVGDPSSSTRVAVNHRDDSKTATVSALGRWITPTEDGDDPVDRVLAGGAPSLLPELPVRPEGLREDPSLLAHYEQLRPRSAIVVPLRARGQVLGALTLGTELPYGRRYSQRDLYLASDLAARAGLAVDNARLYAREHGAAETLQRSLLPAVPDVPGLTVASRYLAATDGAQVGGDWYDLLPLPDGAVGIAVGDVVGHDLRAAAAMGELRGVLRSYAWEGLGPDAVIDRCNDLVQGMHMAAMATAVFGRLERPEDGEGWVLGYCNAGHPPPLLRRVDGTVELLTGNLSPLIGATRAAARDCTEVHLQPGDLLVLHTDGLIEAPGTDPDERTDLLARTLAEAPDVEDVGAICDRVLEVLGAEGLRDDAVLLAVRLG</sequence>
<proteinExistence type="predicted"/>
<dbReference type="AlphaFoldDB" id="A0A7Y9E147"/>
<dbReference type="SMART" id="SM00091">
    <property type="entry name" value="PAS"/>
    <property type="match status" value="2"/>
</dbReference>
<protein>
    <submittedName>
        <fullName evidence="5">PAS domain S-box-containing protein</fullName>
    </submittedName>
</protein>
<dbReference type="CDD" id="cd00130">
    <property type="entry name" value="PAS"/>
    <property type="match status" value="1"/>
</dbReference>
<dbReference type="Pfam" id="PF07228">
    <property type="entry name" value="SpoIIE"/>
    <property type="match status" value="1"/>
</dbReference>
<feature type="region of interest" description="Disordered" evidence="2">
    <location>
        <begin position="1"/>
        <end position="30"/>
    </location>
</feature>
<keyword evidence="6" id="KW-1185">Reference proteome</keyword>
<reference evidence="5 6" key="1">
    <citation type="submission" date="2020-07" db="EMBL/GenBank/DDBJ databases">
        <title>Sequencing the genomes of 1000 actinobacteria strains.</title>
        <authorList>
            <person name="Klenk H.-P."/>
        </authorList>
    </citation>
    <scope>NUCLEOTIDE SEQUENCE [LARGE SCALE GENOMIC DNA]</scope>
    <source>
        <strain evidence="5 6">DSM 45772</strain>
    </source>
</reference>
<evidence type="ECO:0000259" key="3">
    <source>
        <dbReference type="PROSITE" id="PS50112"/>
    </source>
</evidence>
<name>A0A7Y9E147_9PSEU</name>
<dbReference type="InterPro" id="IPR052016">
    <property type="entry name" value="Bact_Sigma-Reg"/>
</dbReference>
<evidence type="ECO:0000313" key="6">
    <source>
        <dbReference type="Proteomes" id="UP000535890"/>
    </source>
</evidence>
<dbReference type="PROSITE" id="PS50113">
    <property type="entry name" value="PAC"/>
    <property type="match status" value="1"/>
</dbReference>
<dbReference type="SUPFAM" id="SSF55781">
    <property type="entry name" value="GAF domain-like"/>
    <property type="match status" value="1"/>
</dbReference>
<evidence type="ECO:0000313" key="5">
    <source>
        <dbReference type="EMBL" id="NYD39319.1"/>
    </source>
</evidence>
<dbReference type="Gene3D" id="3.30.450.20">
    <property type="entry name" value="PAS domain"/>
    <property type="match status" value="1"/>
</dbReference>
<keyword evidence="1" id="KW-0378">Hydrolase</keyword>
<dbReference type="SUPFAM" id="SSF81606">
    <property type="entry name" value="PP2C-like"/>
    <property type="match status" value="1"/>
</dbReference>
<feature type="region of interest" description="Disordered" evidence="2">
    <location>
        <begin position="46"/>
        <end position="79"/>
    </location>
</feature>
<dbReference type="InterPro" id="IPR000700">
    <property type="entry name" value="PAS-assoc_C"/>
</dbReference>
<comment type="caution">
    <text evidence="5">The sequence shown here is derived from an EMBL/GenBank/DDBJ whole genome shotgun (WGS) entry which is preliminary data.</text>
</comment>
<dbReference type="EMBL" id="JACCBN010000001">
    <property type="protein sequence ID" value="NYD39319.1"/>
    <property type="molecule type" value="Genomic_DNA"/>
</dbReference>
<evidence type="ECO:0000256" key="2">
    <source>
        <dbReference type="SAM" id="MobiDB-lite"/>
    </source>
</evidence>